<organism evidence="2 3">
    <name type="scientific">Diaporthe helianthi</name>
    <dbReference type="NCBI Taxonomy" id="158607"/>
    <lineage>
        <taxon>Eukaryota</taxon>
        <taxon>Fungi</taxon>
        <taxon>Dikarya</taxon>
        <taxon>Ascomycota</taxon>
        <taxon>Pezizomycotina</taxon>
        <taxon>Sordariomycetes</taxon>
        <taxon>Sordariomycetidae</taxon>
        <taxon>Diaporthales</taxon>
        <taxon>Diaporthaceae</taxon>
        <taxon>Diaporthe</taxon>
    </lineage>
</organism>
<protein>
    <recommendedName>
        <fullName evidence="1">Heterokaryon incompatibility domain-containing protein</fullName>
    </recommendedName>
</protein>
<dbReference type="InterPro" id="IPR052895">
    <property type="entry name" value="HetReg/Transcr_Mod"/>
</dbReference>
<sequence length="546" mass="62471">MVNRAVLYDHLKSSSAQIRLIKLRRHDTNTIGQVSGELATFSLDDPQCPLFTTVSYTWGSAKEYGDEPVKLNGQDKVALKNVLALLRMLCCTSAENFDLAEDWFWIDSICINQDNLSERSSQVKLMGQIYRQAKATIVWLCGGSDDTNTAIELLSHLADRRHELRKDYKKRAKRMPEDLCGHPGWKSLERLLELPWWRRVWTLQEFLLAKELTFYCGAQSISRRVFRKALHSIELCGPLEDYIRKAAWTTAWNRRRLIQWYEQDHNRPKMSLVSLMAFCGDYETTDPRDRIWAMHGLAREEDRHMTGRPTYCYDERTLYTGLVQAFLYKYKSLDIMCFAQLFQSKEDGWPSWIPDWRVSCPPYVVPLMVSQSASDALANFRPVAGSRMGAKKFKRITAYRASGTEEYAVEPVDMFNHLSCRGIVIDSIDGLGGLPSRDERVIIQGTASTSPVNTTPADADHKEEVFDGLVRSLVLNRHDKYLESLAPVPRYRKEFRQLVKFADGGCEPGSLGPACLYKFVGECYVDGMMDGEALGLGREVQDFKIE</sequence>
<dbReference type="Proteomes" id="UP000094444">
    <property type="component" value="Unassembled WGS sequence"/>
</dbReference>
<dbReference type="STRING" id="158607.A0A2P5HRB2"/>
<proteinExistence type="predicted"/>
<dbReference type="OrthoDB" id="2504919at2759"/>
<gene>
    <name evidence="2" type="ORF">DHEL01_v208799</name>
</gene>
<evidence type="ECO:0000259" key="1">
    <source>
        <dbReference type="Pfam" id="PF06985"/>
    </source>
</evidence>
<evidence type="ECO:0000313" key="3">
    <source>
        <dbReference type="Proteomes" id="UP000094444"/>
    </source>
</evidence>
<dbReference type="AlphaFoldDB" id="A0A2P5HRB2"/>
<dbReference type="InterPro" id="IPR010730">
    <property type="entry name" value="HET"/>
</dbReference>
<keyword evidence="3" id="KW-1185">Reference proteome</keyword>
<evidence type="ECO:0000313" key="2">
    <source>
        <dbReference type="EMBL" id="POS72800.1"/>
    </source>
</evidence>
<dbReference type="InParanoid" id="A0A2P5HRB2"/>
<accession>A0A2P5HRB2</accession>
<reference evidence="2" key="1">
    <citation type="submission" date="2017-09" db="EMBL/GenBank/DDBJ databases">
        <title>Polyketide synthases of a Diaporthe helianthi virulent isolate.</title>
        <authorList>
            <person name="Baroncelli R."/>
        </authorList>
    </citation>
    <scope>NUCLEOTIDE SEQUENCE [LARGE SCALE GENOMIC DNA]</scope>
    <source>
        <strain evidence="2">7/96</strain>
    </source>
</reference>
<comment type="caution">
    <text evidence="2">The sequence shown here is derived from an EMBL/GenBank/DDBJ whole genome shotgun (WGS) entry which is preliminary data.</text>
</comment>
<name>A0A2P5HRB2_DIAHE</name>
<dbReference type="Pfam" id="PF06985">
    <property type="entry name" value="HET"/>
    <property type="match status" value="1"/>
</dbReference>
<dbReference type="PANTHER" id="PTHR24148">
    <property type="entry name" value="ANKYRIN REPEAT DOMAIN-CONTAINING PROTEIN 39 HOMOLOG-RELATED"/>
    <property type="match status" value="1"/>
</dbReference>
<dbReference type="EMBL" id="MAVT02000922">
    <property type="protein sequence ID" value="POS72800.1"/>
    <property type="molecule type" value="Genomic_DNA"/>
</dbReference>
<feature type="domain" description="Heterokaryon incompatibility" evidence="1">
    <location>
        <begin position="51"/>
        <end position="205"/>
    </location>
</feature>
<dbReference type="PANTHER" id="PTHR24148:SF64">
    <property type="entry name" value="HETEROKARYON INCOMPATIBILITY DOMAIN-CONTAINING PROTEIN"/>
    <property type="match status" value="1"/>
</dbReference>